<dbReference type="Gene3D" id="1.25.40.10">
    <property type="entry name" value="Tetratricopeptide repeat domain"/>
    <property type="match status" value="1"/>
</dbReference>
<dbReference type="InterPro" id="IPR011990">
    <property type="entry name" value="TPR-like_helical_dom_sf"/>
</dbReference>
<dbReference type="AlphaFoldDB" id="G2YHL8"/>
<accession>G2YHL8</accession>
<evidence type="ECO:0000313" key="1">
    <source>
        <dbReference type="EMBL" id="CCD51205.1"/>
    </source>
</evidence>
<reference evidence="2" key="1">
    <citation type="journal article" date="2011" name="PLoS Genet.">
        <title>Genomic analysis of the necrotrophic fungal pathogens Sclerotinia sclerotiorum and Botrytis cinerea.</title>
        <authorList>
            <person name="Amselem J."/>
            <person name="Cuomo C.A."/>
            <person name="van Kan J.A."/>
            <person name="Viaud M."/>
            <person name="Benito E.P."/>
            <person name="Couloux A."/>
            <person name="Coutinho P.M."/>
            <person name="de Vries R.P."/>
            <person name="Dyer P.S."/>
            <person name="Fillinger S."/>
            <person name="Fournier E."/>
            <person name="Gout L."/>
            <person name="Hahn M."/>
            <person name="Kohn L."/>
            <person name="Lapalu N."/>
            <person name="Plummer K.M."/>
            <person name="Pradier J.M."/>
            <person name="Quevillon E."/>
            <person name="Sharon A."/>
            <person name="Simon A."/>
            <person name="ten Have A."/>
            <person name="Tudzynski B."/>
            <person name="Tudzynski P."/>
            <person name="Wincker P."/>
            <person name="Andrew M."/>
            <person name="Anthouard V."/>
            <person name="Beever R.E."/>
            <person name="Beffa R."/>
            <person name="Benoit I."/>
            <person name="Bouzid O."/>
            <person name="Brault B."/>
            <person name="Chen Z."/>
            <person name="Choquer M."/>
            <person name="Collemare J."/>
            <person name="Cotton P."/>
            <person name="Danchin E.G."/>
            <person name="Da Silva C."/>
            <person name="Gautier A."/>
            <person name="Giraud C."/>
            <person name="Giraud T."/>
            <person name="Gonzalez C."/>
            <person name="Grossetete S."/>
            <person name="Guldener U."/>
            <person name="Henrissat B."/>
            <person name="Howlett B.J."/>
            <person name="Kodira C."/>
            <person name="Kretschmer M."/>
            <person name="Lappartient A."/>
            <person name="Leroch M."/>
            <person name="Levis C."/>
            <person name="Mauceli E."/>
            <person name="Neuveglise C."/>
            <person name="Oeser B."/>
            <person name="Pearson M."/>
            <person name="Poulain J."/>
            <person name="Poussereau N."/>
            <person name="Quesneville H."/>
            <person name="Rascle C."/>
            <person name="Schumacher J."/>
            <person name="Segurens B."/>
            <person name="Sexton A."/>
            <person name="Silva E."/>
            <person name="Sirven C."/>
            <person name="Soanes D.M."/>
            <person name="Talbot N.J."/>
            <person name="Templeton M."/>
            <person name="Yandava C."/>
            <person name="Yarden O."/>
            <person name="Zeng Q."/>
            <person name="Rollins J.A."/>
            <person name="Lebrun M.H."/>
            <person name="Dickman M."/>
        </authorList>
    </citation>
    <scope>NUCLEOTIDE SEQUENCE [LARGE SCALE GENOMIC DNA]</scope>
    <source>
        <strain evidence="2">T4</strain>
    </source>
</reference>
<dbReference type="HOGENOM" id="CLU_1777155_0_0_1"/>
<protein>
    <recommendedName>
        <fullName evidence="3">Tetratricopeptide repeat protein</fullName>
    </recommendedName>
</protein>
<organism evidence="1 2">
    <name type="scientific">Botryotinia fuckeliana (strain T4)</name>
    <name type="common">Noble rot fungus</name>
    <name type="synonym">Botrytis cinerea</name>
    <dbReference type="NCBI Taxonomy" id="999810"/>
    <lineage>
        <taxon>Eukaryota</taxon>
        <taxon>Fungi</taxon>
        <taxon>Dikarya</taxon>
        <taxon>Ascomycota</taxon>
        <taxon>Pezizomycotina</taxon>
        <taxon>Leotiomycetes</taxon>
        <taxon>Helotiales</taxon>
        <taxon>Sclerotiniaceae</taxon>
        <taxon>Botrytis</taxon>
    </lineage>
</organism>
<sequence>MNQMDHSAQADQLESLGIGYRDKYQRTGAIKDLETAIQQFQEALDATPENHSARAGRLHLLGVGYRDRYQRTGTIKDLETAIQRLQEALDITPENHSDFAGRLNTLGLFIDSKKLLISHQRIIQISQVDFNILGSDIKIDITEWEK</sequence>
<proteinExistence type="predicted"/>
<dbReference type="Proteomes" id="UP000008177">
    <property type="component" value="Unplaced contigs"/>
</dbReference>
<dbReference type="InParanoid" id="G2YHL8"/>
<evidence type="ECO:0000313" key="2">
    <source>
        <dbReference type="Proteomes" id="UP000008177"/>
    </source>
</evidence>
<evidence type="ECO:0008006" key="3">
    <source>
        <dbReference type="Google" id="ProtNLM"/>
    </source>
</evidence>
<dbReference type="EMBL" id="FQ790336">
    <property type="protein sequence ID" value="CCD51205.1"/>
    <property type="molecule type" value="Genomic_DNA"/>
</dbReference>
<name>G2YHL8_BOTF4</name>
<gene>
    <name evidence="1" type="ORF">BofuT4_P085670.1</name>
</gene>
<dbReference type="SUPFAM" id="SSF48452">
    <property type="entry name" value="TPR-like"/>
    <property type="match status" value="1"/>
</dbReference>
<dbReference type="STRING" id="999810.G2YHL8"/>